<comment type="similarity">
    <text evidence="1">Belongs to the leucine-binding protein family.</text>
</comment>
<feature type="domain" description="Leucine-binding protein" evidence="3">
    <location>
        <begin position="8"/>
        <end position="333"/>
    </location>
</feature>
<evidence type="ECO:0000256" key="1">
    <source>
        <dbReference type="ARBA" id="ARBA00010062"/>
    </source>
</evidence>
<keyword evidence="2" id="KW-0732">Signal</keyword>
<dbReference type="SUPFAM" id="SSF53822">
    <property type="entry name" value="Periplasmic binding protein-like I"/>
    <property type="match status" value="1"/>
</dbReference>
<dbReference type="RefSeq" id="WP_054536494.1">
    <property type="nucleotide sequence ID" value="NZ_LGKP01000035.1"/>
</dbReference>
<dbReference type="OrthoDB" id="827062at2"/>
<name>A0A0P6XMZ6_9CHLR</name>
<dbReference type="Proteomes" id="UP000050277">
    <property type="component" value="Unassembled WGS sequence"/>
</dbReference>
<dbReference type="STRING" id="70996.SE18_21335"/>
<dbReference type="Pfam" id="PF13458">
    <property type="entry name" value="Peripla_BP_6"/>
    <property type="match status" value="1"/>
</dbReference>
<protein>
    <recommendedName>
        <fullName evidence="3">Leucine-binding protein domain-containing protein</fullName>
    </recommendedName>
</protein>
<evidence type="ECO:0000313" key="5">
    <source>
        <dbReference type="Proteomes" id="UP000050277"/>
    </source>
</evidence>
<proteinExistence type="inferred from homology"/>
<organism evidence="4 5">
    <name type="scientific">Herpetosiphon geysericola</name>
    <dbReference type="NCBI Taxonomy" id="70996"/>
    <lineage>
        <taxon>Bacteria</taxon>
        <taxon>Bacillati</taxon>
        <taxon>Chloroflexota</taxon>
        <taxon>Chloroflexia</taxon>
        <taxon>Herpetosiphonales</taxon>
        <taxon>Herpetosiphonaceae</taxon>
        <taxon>Herpetosiphon</taxon>
    </lineage>
</organism>
<evidence type="ECO:0000256" key="2">
    <source>
        <dbReference type="ARBA" id="ARBA00022729"/>
    </source>
</evidence>
<reference evidence="4 5" key="1">
    <citation type="submission" date="2015-07" db="EMBL/GenBank/DDBJ databases">
        <title>Whole genome sequence of Herpetosiphon geysericola DSM 7119.</title>
        <authorList>
            <person name="Hemp J."/>
            <person name="Ward L.M."/>
            <person name="Pace L.A."/>
            <person name="Fischer W.W."/>
        </authorList>
    </citation>
    <scope>NUCLEOTIDE SEQUENCE [LARGE SCALE GENOMIC DNA]</scope>
    <source>
        <strain evidence="4 5">DSM 7119</strain>
    </source>
</reference>
<dbReference type="InterPro" id="IPR028081">
    <property type="entry name" value="Leu-bd"/>
</dbReference>
<evidence type="ECO:0000313" key="4">
    <source>
        <dbReference type="EMBL" id="KPL81229.1"/>
    </source>
</evidence>
<dbReference type="InterPro" id="IPR028082">
    <property type="entry name" value="Peripla_BP_I"/>
</dbReference>
<dbReference type="AlphaFoldDB" id="A0A0P6XMZ6"/>
<keyword evidence="5" id="KW-1185">Reference proteome</keyword>
<sequence>MNNQRLGIGMLVPFAVDRSAIAEQFEQGLRSALAPSLHDGMIKDVHVVVEEVGAGVILLEQKIQQLLGNRHVDILVLWLQSGLIEYITPFLERMPRPTLVVNLGENIPRTSEQHPWIVQHSLGLWQAHYALGRWAAEHPSRTTVHALSHYDSGYDLHYALLEGFNHAGGEAVGHYLSHVPPDRGNFAPLWHYLAETPSELLFYTACGPEAKQFLAAWADSPLLGKRSLVVSPMVWFEIEPERRSQLALTTCLPWHPDLLWSANAATNPFEALAQLLGLEAGACLAQALLESPNSDDQGLLQALSKAAWTTPRGSIERYSSQQTSVPQLYLIQAHPTDQTSNQVIALELATLDLNPLLRTIEQAPRSGWLNSYLCV</sequence>
<evidence type="ECO:0000259" key="3">
    <source>
        <dbReference type="Pfam" id="PF13458"/>
    </source>
</evidence>
<dbReference type="EMBL" id="LGKP01000035">
    <property type="protein sequence ID" value="KPL81229.1"/>
    <property type="molecule type" value="Genomic_DNA"/>
</dbReference>
<comment type="caution">
    <text evidence="4">The sequence shown here is derived from an EMBL/GenBank/DDBJ whole genome shotgun (WGS) entry which is preliminary data.</text>
</comment>
<accession>A0A0P6XMZ6</accession>
<gene>
    <name evidence="4" type="ORF">SE18_21335</name>
</gene>
<dbReference type="Gene3D" id="3.40.50.2300">
    <property type="match status" value="2"/>
</dbReference>